<dbReference type="AlphaFoldDB" id="A0A7J5AQH9"/>
<keyword evidence="1" id="KW-1133">Transmembrane helix</keyword>
<keyword evidence="3" id="KW-1185">Reference proteome</keyword>
<feature type="transmembrane region" description="Helical" evidence="1">
    <location>
        <begin position="57"/>
        <end position="73"/>
    </location>
</feature>
<feature type="transmembrane region" description="Helical" evidence="1">
    <location>
        <begin position="108"/>
        <end position="127"/>
    </location>
</feature>
<dbReference type="OrthoDB" id="1442507at2"/>
<keyword evidence="1" id="KW-0472">Membrane</keyword>
<organism evidence="2 3">
    <name type="scientific">Tenacibaculum aiptasiae</name>
    <dbReference type="NCBI Taxonomy" id="426481"/>
    <lineage>
        <taxon>Bacteria</taxon>
        <taxon>Pseudomonadati</taxon>
        <taxon>Bacteroidota</taxon>
        <taxon>Flavobacteriia</taxon>
        <taxon>Flavobacteriales</taxon>
        <taxon>Flavobacteriaceae</taxon>
        <taxon>Tenacibaculum</taxon>
    </lineage>
</organism>
<reference evidence="2 3" key="1">
    <citation type="submission" date="2019-09" db="EMBL/GenBank/DDBJ databases">
        <authorList>
            <person name="Cao W.R."/>
        </authorList>
    </citation>
    <scope>NUCLEOTIDE SEQUENCE [LARGE SCALE GENOMIC DNA]</scope>
    <source>
        <strain evidence="3">a4</strain>
    </source>
</reference>
<sequence length="137" mass="16080">MGENKHIEELDAFAKKYIQEIEEEQPSLDFTSNLMNILAKEENVALYKATPLISKKAWGILLSILTISIFYVSKGASLSWVKMPKIKFDYFTKFQNFNFLEGITISNTVLYTCFFFTLMIFVQIYYLKNHFTRNLNM</sequence>
<dbReference type="RefSeq" id="WP_150899119.1">
    <property type="nucleotide sequence ID" value="NZ_WAAU01000008.1"/>
</dbReference>
<name>A0A7J5AQH9_9FLAO</name>
<dbReference type="Proteomes" id="UP000467305">
    <property type="component" value="Unassembled WGS sequence"/>
</dbReference>
<accession>A0A7J5AQH9</accession>
<comment type="caution">
    <text evidence="2">The sequence shown here is derived from an EMBL/GenBank/DDBJ whole genome shotgun (WGS) entry which is preliminary data.</text>
</comment>
<gene>
    <name evidence="2" type="ORF">F7018_06065</name>
</gene>
<keyword evidence="1" id="KW-0812">Transmembrane</keyword>
<protein>
    <submittedName>
        <fullName evidence="2">Uncharacterized protein</fullName>
    </submittedName>
</protein>
<proteinExistence type="predicted"/>
<evidence type="ECO:0000313" key="2">
    <source>
        <dbReference type="EMBL" id="KAB1159875.1"/>
    </source>
</evidence>
<dbReference type="EMBL" id="WAAU01000008">
    <property type="protein sequence ID" value="KAB1159875.1"/>
    <property type="molecule type" value="Genomic_DNA"/>
</dbReference>
<evidence type="ECO:0000256" key="1">
    <source>
        <dbReference type="SAM" id="Phobius"/>
    </source>
</evidence>
<evidence type="ECO:0000313" key="3">
    <source>
        <dbReference type="Proteomes" id="UP000467305"/>
    </source>
</evidence>